<feature type="domain" description="Major facilitator superfamily (MFS) profile" evidence="7">
    <location>
        <begin position="28"/>
        <end position="446"/>
    </location>
</feature>
<organism evidence="8 9">
    <name type="scientific">Rhodococcus ruber</name>
    <dbReference type="NCBI Taxonomy" id="1830"/>
    <lineage>
        <taxon>Bacteria</taxon>
        <taxon>Bacillati</taxon>
        <taxon>Actinomycetota</taxon>
        <taxon>Actinomycetes</taxon>
        <taxon>Mycobacteriales</taxon>
        <taxon>Nocardiaceae</taxon>
        <taxon>Rhodococcus</taxon>
    </lineage>
</organism>
<evidence type="ECO:0000256" key="1">
    <source>
        <dbReference type="ARBA" id="ARBA00004651"/>
    </source>
</evidence>
<dbReference type="SUPFAM" id="SSF103473">
    <property type="entry name" value="MFS general substrate transporter"/>
    <property type="match status" value="1"/>
</dbReference>
<evidence type="ECO:0000256" key="3">
    <source>
        <dbReference type="ARBA" id="ARBA00022692"/>
    </source>
</evidence>
<evidence type="ECO:0000313" key="9">
    <source>
        <dbReference type="Proteomes" id="UP001081071"/>
    </source>
</evidence>
<keyword evidence="3 6" id="KW-0812">Transmembrane</keyword>
<comment type="caution">
    <text evidence="8">The sequence shown here is derived from an EMBL/GenBank/DDBJ whole genome shotgun (WGS) entry which is preliminary data.</text>
</comment>
<gene>
    <name evidence="8" type="ORF">O4220_10255</name>
</gene>
<feature type="transmembrane region" description="Helical" evidence="6">
    <location>
        <begin position="416"/>
        <end position="434"/>
    </location>
</feature>
<keyword evidence="5 6" id="KW-0472">Membrane</keyword>
<comment type="subcellular location">
    <subcellularLocation>
        <location evidence="1">Cell membrane</location>
        <topology evidence="1">Multi-pass membrane protein</topology>
    </subcellularLocation>
</comment>
<name>A0ABT4MFT4_9NOCA</name>
<feature type="transmembrane region" description="Helical" evidence="6">
    <location>
        <begin position="156"/>
        <end position="177"/>
    </location>
</feature>
<dbReference type="PROSITE" id="PS50850">
    <property type="entry name" value="MFS"/>
    <property type="match status" value="1"/>
</dbReference>
<dbReference type="CDD" id="cd17319">
    <property type="entry name" value="MFS_ExuT_GudP_like"/>
    <property type="match status" value="1"/>
</dbReference>
<dbReference type="InterPro" id="IPR036259">
    <property type="entry name" value="MFS_trans_sf"/>
</dbReference>
<protein>
    <submittedName>
        <fullName evidence="8">MFS transporter</fullName>
    </submittedName>
</protein>
<feature type="transmembrane region" description="Helical" evidence="6">
    <location>
        <begin position="382"/>
        <end position="404"/>
    </location>
</feature>
<feature type="transmembrane region" description="Helical" evidence="6">
    <location>
        <begin position="94"/>
        <end position="113"/>
    </location>
</feature>
<keyword evidence="4 6" id="KW-1133">Transmembrane helix</keyword>
<sequence>MSQSSDSLALTADDVRENTLLRLVFRRLIPLIVLMQFISQTDRANLAILAEPIDKSLGLTATAFGFAAGMFFWGYVVFEVPSNLALLKYGSRKWLARIVISWGMVTGLTSLAQNEVQFAILRFLLGACEAGLSPGILLFISIWFSKRKQTKPLAYFQLAVPLAFTFGSILTSGLLHVFTNISPLSAWRWVFVAEGTVTVIIGVLILIALPSNPREAKWLSDDDAEFLVARREAERQSLGDVHEHLSEWQRVGLALKNAKTWYLSFTYFMILTGFWAITFFLPQIIAATFGTSTVNSGLLSAVPWSFVFIAILLVERFARKTQHRNRVLFGLLAAAGVGMLIAAFVGSPVISLIGLTLALCGVQSAAPLFYRLQTTLFTGVMAAVLLAVVNSIGNFGGFVGPFIFGFSKDQFGSNTVGITIMSGFLFIAAILALASTKVLGVAVDENAPAPHTDDRPAAKSRT</sequence>
<dbReference type="RefSeq" id="WP_269603780.1">
    <property type="nucleotide sequence ID" value="NZ_JAPWIJ010000004.1"/>
</dbReference>
<feature type="transmembrane region" description="Helical" evidence="6">
    <location>
        <begin position="189"/>
        <end position="209"/>
    </location>
</feature>
<keyword evidence="2" id="KW-0813">Transport</keyword>
<proteinExistence type="predicted"/>
<dbReference type="Pfam" id="PF07690">
    <property type="entry name" value="MFS_1"/>
    <property type="match status" value="1"/>
</dbReference>
<evidence type="ECO:0000256" key="2">
    <source>
        <dbReference type="ARBA" id="ARBA00022448"/>
    </source>
</evidence>
<feature type="transmembrane region" description="Helical" evidence="6">
    <location>
        <begin position="352"/>
        <end position="370"/>
    </location>
</feature>
<dbReference type="InterPro" id="IPR020846">
    <property type="entry name" value="MFS_dom"/>
</dbReference>
<evidence type="ECO:0000313" key="8">
    <source>
        <dbReference type="EMBL" id="MCZ4518900.1"/>
    </source>
</evidence>
<dbReference type="EMBL" id="JAPWIJ010000004">
    <property type="protein sequence ID" value="MCZ4518900.1"/>
    <property type="molecule type" value="Genomic_DNA"/>
</dbReference>
<keyword evidence="9" id="KW-1185">Reference proteome</keyword>
<dbReference type="PANTHER" id="PTHR43791">
    <property type="entry name" value="PERMEASE-RELATED"/>
    <property type="match status" value="1"/>
</dbReference>
<accession>A0ABT4MFT4</accession>
<evidence type="ECO:0000259" key="7">
    <source>
        <dbReference type="PROSITE" id="PS50850"/>
    </source>
</evidence>
<feature type="transmembrane region" description="Helical" evidence="6">
    <location>
        <begin position="58"/>
        <end position="78"/>
    </location>
</feature>
<feature type="transmembrane region" description="Helical" evidence="6">
    <location>
        <begin position="327"/>
        <end position="346"/>
    </location>
</feature>
<evidence type="ECO:0000256" key="5">
    <source>
        <dbReference type="ARBA" id="ARBA00023136"/>
    </source>
</evidence>
<evidence type="ECO:0000256" key="4">
    <source>
        <dbReference type="ARBA" id="ARBA00022989"/>
    </source>
</evidence>
<reference evidence="8" key="1">
    <citation type="submission" date="2022-12" db="EMBL/GenBank/DDBJ databases">
        <authorList>
            <person name="Krivoruchko A.V."/>
            <person name="Elkin A."/>
        </authorList>
    </citation>
    <scope>NUCLEOTIDE SEQUENCE</scope>
    <source>
        <strain evidence="8">IEGM 1391</strain>
    </source>
</reference>
<feature type="transmembrane region" description="Helical" evidence="6">
    <location>
        <begin position="260"/>
        <end position="285"/>
    </location>
</feature>
<evidence type="ECO:0000256" key="6">
    <source>
        <dbReference type="SAM" id="Phobius"/>
    </source>
</evidence>
<feature type="transmembrane region" description="Helical" evidence="6">
    <location>
        <begin position="119"/>
        <end position="144"/>
    </location>
</feature>
<dbReference type="Gene3D" id="1.20.1250.20">
    <property type="entry name" value="MFS general substrate transporter like domains"/>
    <property type="match status" value="2"/>
</dbReference>
<dbReference type="Proteomes" id="UP001081071">
    <property type="component" value="Unassembled WGS sequence"/>
</dbReference>
<dbReference type="InterPro" id="IPR011701">
    <property type="entry name" value="MFS"/>
</dbReference>
<dbReference type="PANTHER" id="PTHR43791:SF36">
    <property type="entry name" value="TRANSPORTER, PUTATIVE (AFU_ORTHOLOGUE AFUA_6G08340)-RELATED"/>
    <property type="match status" value="1"/>
</dbReference>
<feature type="transmembrane region" description="Helical" evidence="6">
    <location>
        <begin position="297"/>
        <end position="315"/>
    </location>
</feature>